<organism evidence="2 3">
    <name type="scientific">Frondihabitans australicus</name>
    <dbReference type="NCBI Taxonomy" id="386892"/>
    <lineage>
        <taxon>Bacteria</taxon>
        <taxon>Bacillati</taxon>
        <taxon>Actinomycetota</taxon>
        <taxon>Actinomycetes</taxon>
        <taxon>Micrococcales</taxon>
        <taxon>Microbacteriaceae</taxon>
        <taxon>Frondihabitans</taxon>
    </lineage>
</organism>
<dbReference type="OrthoDB" id="4980920at2"/>
<reference evidence="2 3" key="1">
    <citation type="submission" date="2018-10" db="EMBL/GenBank/DDBJ databases">
        <title>Sequencing the genomes of 1000 actinobacteria strains.</title>
        <authorList>
            <person name="Klenk H.-P."/>
        </authorList>
    </citation>
    <scope>NUCLEOTIDE SEQUENCE [LARGE SCALE GENOMIC DNA]</scope>
    <source>
        <strain evidence="2 3">DSM 17894</strain>
    </source>
</reference>
<feature type="chain" id="PRO_5039362707" evidence="1">
    <location>
        <begin position="23"/>
        <end position="155"/>
    </location>
</feature>
<dbReference type="EMBL" id="RBKS01000001">
    <property type="protein sequence ID" value="RKR75600.1"/>
    <property type="molecule type" value="Genomic_DNA"/>
</dbReference>
<dbReference type="Proteomes" id="UP000280008">
    <property type="component" value="Unassembled WGS sequence"/>
</dbReference>
<protein>
    <submittedName>
        <fullName evidence="2">Uncharacterized protein</fullName>
    </submittedName>
</protein>
<dbReference type="RefSeq" id="WP_147430178.1">
    <property type="nucleotide sequence ID" value="NZ_RBKS01000001.1"/>
</dbReference>
<evidence type="ECO:0000256" key="1">
    <source>
        <dbReference type="SAM" id="SignalP"/>
    </source>
</evidence>
<dbReference type="AlphaFoldDB" id="A0A495IIS3"/>
<name>A0A495IIS3_9MICO</name>
<proteinExistence type="predicted"/>
<keyword evidence="1" id="KW-0732">Signal</keyword>
<accession>A0A495IIS3</accession>
<evidence type="ECO:0000313" key="2">
    <source>
        <dbReference type="EMBL" id="RKR75600.1"/>
    </source>
</evidence>
<gene>
    <name evidence="2" type="ORF">C8E83_2748</name>
</gene>
<feature type="signal peptide" evidence="1">
    <location>
        <begin position="1"/>
        <end position="22"/>
    </location>
</feature>
<evidence type="ECO:0000313" key="3">
    <source>
        <dbReference type="Proteomes" id="UP000280008"/>
    </source>
</evidence>
<comment type="caution">
    <text evidence="2">The sequence shown here is derived from an EMBL/GenBank/DDBJ whole genome shotgun (WGS) entry which is preliminary data.</text>
</comment>
<sequence length="155" mass="16027">MRWGRKHAVVAGALTLAVGAFAGATLHAAPASASLPSASASPQQVLRVYLKAAKAHDCATTEALTVDSPDQRSMAWCGGGTFSLFSNHPDLLSYGHIGKDSEVSPDEAGGDGEDCIPVDITETNMSGAEPGSMPGWQFCFVKTAAGWRLGDEGYG</sequence>
<keyword evidence="3" id="KW-1185">Reference proteome</keyword>